<dbReference type="PROSITE" id="PS00622">
    <property type="entry name" value="HTH_LUXR_1"/>
    <property type="match status" value="1"/>
</dbReference>
<proteinExistence type="predicted"/>
<dbReference type="SUPFAM" id="SSF52172">
    <property type="entry name" value="CheY-like"/>
    <property type="match status" value="1"/>
</dbReference>
<keyword evidence="2" id="KW-0805">Transcription regulation</keyword>
<dbReference type="InterPro" id="IPR058245">
    <property type="entry name" value="NreC/VraR/RcsB-like_REC"/>
</dbReference>
<evidence type="ECO:0000259" key="7">
    <source>
        <dbReference type="PROSITE" id="PS50110"/>
    </source>
</evidence>
<dbReference type="RefSeq" id="WP_123401133.1">
    <property type="nucleotide sequence ID" value="NZ_RJVI01000002.1"/>
</dbReference>
<evidence type="ECO:0000256" key="5">
    <source>
        <dbReference type="PROSITE-ProRule" id="PRU00169"/>
    </source>
</evidence>
<dbReference type="Proteomes" id="UP000276634">
    <property type="component" value="Unassembled WGS sequence"/>
</dbReference>
<dbReference type="Gene3D" id="3.40.50.2300">
    <property type="match status" value="1"/>
</dbReference>
<dbReference type="InterPro" id="IPR011006">
    <property type="entry name" value="CheY-like_superfamily"/>
</dbReference>
<protein>
    <submittedName>
        <fullName evidence="8">LuxR family two component transcriptional regulator</fullName>
    </submittedName>
</protein>
<dbReference type="GO" id="GO:0003677">
    <property type="term" value="F:DNA binding"/>
    <property type="evidence" value="ECO:0007669"/>
    <property type="project" value="UniProtKB-KW"/>
</dbReference>
<dbReference type="InterPro" id="IPR000792">
    <property type="entry name" value="Tscrpt_reg_LuxR_C"/>
</dbReference>
<evidence type="ECO:0000256" key="2">
    <source>
        <dbReference type="ARBA" id="ARBA00023015"/>
    </source>
</evidence>
<gene>
    <name evidence="8" type="ORF">EDC57_1353</name>
</gene>
<feature type="domain" description="HTH luxR-type" evidence="6">
    <location>
        <begin position="145"/>
        <end position="210"/>
    </location>
</feature>
<dbReference type="CDD" id="cd17535">
    <property type="entry name" value="REC_NarL-like"/>
    <property type="match status" value="1"/>
</dbReference>
<evidence type="ECO:0000256" key="1">
    <source>
        <dbReference type="ARBA" id="ARBA00022553"/>
    </source>
</evidence>
<reference evidence="8 9" key="1">
    <citation type="submission" date="2018-11" db="EMBL/GenBank/DDBJ databases">
        <title>Genomic Encyclopedia of Type Strains, Phase IV (KMG-IV): sequencing the most valuable type-strain genomes for metagenomic binning, comparative biology and taxonomic classification.</title>
        <authorList>
            <person name="Goeker M."/>
        </authorList>
    </citation>
    <scope>NUCLEOTIDE SEQUENCE [LARGE SCALE GENOMIC DNA]</scope>
    <source>
        <strain evidence="8 9">DSM 100275</strain>
    </source>
</reference>
<organism evidence="8 9">
    <name type="scientific">Inmirania thermothiophila</name>
    <dbReference type="NCBI Taxonomy" id="1750597"/>
    <lineage>
        <taxon>Bacteria</taxon>
        <taxon>Pseudomonadati</taxon>
        <taxon>Pseudomonadota</taxon>
        <taxon>Gammaproteobacteria</taxon>
        <taxon>Chromatiales</taxon>
        <taxon>Ectothiorhodospiraceae</taxon>
        <taxon>Inmirania</taxon>
    </lineage>
</organism>
<keyword evidence="9" id="KW-1185">Reference proteome</keyword>
<dbReference type="Pfam" id="PF00196">
    <property type="entry name" value="GerE"/>
    <property type="match status" value="1"/>
</dbReference>
<dbReference type="PANTHER" id="PTHR43214:SF41">
    <property type="entry name" value="NITRATE_NITRITE RESPONSE REGULATOR PROTEIN NARP"/>
    <property type="match status" value="1"/>
</dbReference>
<feature type="domain" description="Response regulatory" evidence="7">
    <location>
        <begin position="2"/>
        <end position="117"/>
    </location>
</feature>
<dbReference type="SMART" id="SM00448">
    <property type="entry name" value="REC"/>
    <property type="match status" value="1"/>
</dbReference>
<dbReference type="PANTHER" id="PTHR43214">
    <property type="entry name" value="TWO-COMPONENT RESPONSE REGULATOR"/>
    <property type="match status" value="1"/>
</dbReference>
<dbReference type="Pfam" id="PF00072">
    <property type="entry name" value="Response_reg"/>
    <property type="match status" value="1"/>
</dbReference>
<evidence type="ECO:0000256" key="4">
    <source>
        <dbReference type="ARBA" id="ARBA00023163"/>
    </source>
</evidence>
<evidence type="ECO:0000259" key="6">
    <source>
        <dbReference type="PROSITE" id="PS50043"/>
    </source>
</evidence>
<evidence type="ECO:0000313" key="9">
    <source>
        <dbReference type="Proteomes" id="UP000276634"/>
    </source>
</evidence>
<comment type="caution">
    <text evidence="8">The sequence shown here is derived from an EMBL/GenBank/DDBJ whole genome shotgun (WGS) entry which is preliminary data.</text>
</comment>
<sequence length="220" mass="24301">MRVLIIDDHALFRVGLQELLERRGIEVVGAVGDGVEGMELAERLRPDIVLLDLRMPRMDGLQVLHAMRQRGLEMPVVMLTTSAEEQDLVESLRSGAQGYLIKDMEPDEVVRALRDAVRGETVIAPELSRLLARVVRGEQPEPGHGATPFDGLTPREREILCHLAEGESNKVIARHLGISDGTVKLHVKAILRKLGVHSRVEAAVMAVEHGLHRPRIADKG</sequence>
<keyword evidence="3" id="KW-0238">DNA-binding</keyword>
<dbReference type="EMBL" id="RJVI01000002">
    <property type="protein sequence ID" value="ROR32162.1"/>
    <property type="molecule type" value="Genomic_DNA"/>
</dbReference>
<dbReference type="AlphaFoldDB" id="A0A3N1Y3L2"/>
<evidence type="ECO:0000313" key="8">
    <source>
        <dbReference type="EMBL" id="ROR32162.1"/>
    </source>
</evidence>
<keyword evidence="4" id="KW-0804">Transcription</keyword>
<dbReference type="PRINTS" id="PR00038">
    <property type="entry name" value="HTHLUXR"/>
</dbReference>
<keyword evidence="1 5" id="KW-0597">Phosphoprotein</keyword>
<dbReference type="PROSITE" id="PS50110">
    <property type="entry name" value="RESPONSE_REGULATORY"/>
    <property type="match status" value="1"/>
</dbReference>
<dbReference type="CDD" id="cd06170">
    <property type="entry name" value="LuxR_C_like"/>
    <property type="match status" value="1"/>
</dbReference>
<dbReference type="SMART" id="SM00421">
    <property type="entry name" value="HTH_LUXR"/>
    <property type="match status" value="1"/>
</dbReference>
<dbReference type="InterPro" id="IPR039420">
    <property type="entry name" value="WalR-like"/>
</dbReference>
<dbReference type="OrthoDB" id="9796655at2"/>
<dbReference type="PROSITE" id="PS50043">
    <property type="entry name" value="HTH_LUXR_2"/>
    <property type="match status" value="1"/>
</dbReference>
<dbReference type="InterPro" id="IPR016032">
    <property type="entry name" value="Sig_transdc_resp-reg_C-effctor"/>
</dbReference>
<evidence type="ECO:0000256" key="3">
    <source>
        <dbReference type="ARBA" id="ARBA00023125"/>
    </source>
</evidence>
<name>A0A3N1Y3L2_9GAMM</name>
<accession>A0A3N1Y3L2</accession>
<dbReference type="InterPro" id="IPR001789">
    <property type="entry name" value="Sig_transdc_resp-reg_receiver"/>
</dbReference>
<feature type="modified residue" description="4-aspartylphosphate" evidence="5">
    <location>
        <position position="52"/>
    </location>
</feature>
<dbReference type="GO" id="GO:0006355">
    <property type="term" value="P:regulation of DNA-templated transcription"/>
    <property type="evidence" value="ECO:0007669"/>
    <property type="project" value="InterPro"/>
</dbReference>
<dbReference type="SUPFAM" id="SSF46894">
    <property type="entry name" value="C-terminal effector domain of the bipartite response regulators"/>
    <property type="match status" value="1"/>
</dbReference>
<dbReference type="GO" id="GO:0000160">
    <property type="term" value="P:phosphorelay signal transduction system"/>
    <property type="evidence" value="ECO:0007669"/>
    <property type="project" value="InterPro"/>
</dbReference>